<name>X6LUM3_RETFI</name>
<keyword evidence="2" id="KW-0677">Repeat</keyword>
<proteinExistence type="predicted"/>
<feature type="repeat" description="WD" evidence="3">
    <location>
        <begin position="225"/>
        <end position="274"/>
    </location>
</feature>
<evidence type="ECO:0000313" key="5">
    <source>
        <dbReference type="EMBL" id="ETO04395.1"/>
    </source>
</evidence>
<dbReference type="InterPro" id="IPR019775">
    <property type="entry name" value="WD40_repeat_CS"/>
</dbReference>
<dbReference type="PROSITE" id="PS50082">
    <property type="entry name" value="WD_REPEATS_2"/>
    <property type="match status" value="5"/>
</dbReference>
<reference evidence="5 6" key="1">
    <citation type="journal article" date="2013" name="Curr. Biol.">
        <title>The Genome of the Foraminiferan Reticulomyxa filosa.</title>
        <authorList>
            <person name="Glockner G."/>
            <person name="Hulsmann N."/>
            <person name="Schleicher M."/>
            <person name="Noegel A.A."/>
            <person name="Eichinger L."/>
            <person name="Gallinger C."/>
            <person name="Pawlowski J."/>
            <person name="Sierra R."/>
            <person name="Euteneuer U."/>
            <person name="Pillet L."/>
            <person name="Moustafa A."/>
            <person name="Platzer M."/>
            <person name="Groth M."/>
            <person name="Szafranski K."/>
            <person name="Schliwa M."/>
        </authorList>
    </citation>
    <scope>NUCLEOTIDE SEQUENCE [LARGE SCALE GENOMIC DNA]</scope>
</reference>
<accession>X6LUM3</accession>
<comment type="caution">
    <text evidence="5">The sequence shown here is derived from an EMBL/GenBank/DDBJ whole genome shotgun (WGS) entry which is preliminary data.</text>
</comment>
<evidence type="ECO:0000256" key="2">
    <source>
        <dbReference type="ARBA" id="ARBA00022737"/>
    </source>
</evidence>
<dbReference type="SMART" id="SM00320">
    <property type="entry name" value="WD40"/>
    <property type="match status" value="7"/>
</dbReference>
<feature type="repeat" description="WD" evidence="3">
    <location>
        <begin position="142"/>
        <end position="167"/>
    </location>
</feature>
<dbReference type="InterPro" id="IPR001680">
    <property type="entry name" value="WD40_rpt"/>
</dbReference>
<dbReference type="AlphaFoldDB" id="X6LUM3"/>
<dbReference type="SUPFAM" id="SSF50978">
    <property type="entry name" value="WD40 repeat-like"/>
    <property type="match status" value="1"/>
</dbReference>
<dbReference type="Proteomes" id="UP000023152">
    <property type="component" value="Unassembled WGS sequence"/>
</dbReference>
<feature type="repeat" description="WD" evidence="3">
    <location>
        <begin position="198"/>
        <end position="224"/>
    </location>
</feature>
<dbReference type="PROSITE" id="PS00678">
    <property type="entry name" value="WD_REPEATS_1"/>
    <property type="match status" value="5"/>
</dbReference>
<dbReference type="InterPro" id="IPR015943">
    <property type="entry name" value="WD40/YVTN_repeat-like_dom_sf"/>
</dbReference>
<dbReference type="CDD" id="cd00200">
    <property type="entry name" value="WD40"/>
    <property type="match status" value="1"/>
</dbReference>
<evidence type="ECO:0000256" key="3">
    <source>
        <dbReference type="PROSITE-ProRule" id="PRU00221"/>
    </source>
</evidence>
<organism evidence="5 6">
    <name type="scientific">Reticulomyxa filosa</name>
    <dbReference type="NCBI Taxonomy" id="46433"/>
    <lineage>
        <taxon>Eukaryota</taxon>
        <taxon>Sar</taxon>
        <taxon>Rhizaria</taxon>
        <taxon>Retaria</taxon>
        <taxon>Foraminifera</taxon>
        <taxon>Monothalamids</taxon>
        <taxon>Reticulomyxidae</taxon>
        <taxon>Reticulomyxa</taxon>
    </lineage>
</organism>
<dbReference type="InterPro" id="IPR020472">
    <property type="entry name" value="WD40_PAC1"/>
</dbReference>
<feature type="region of interest" description="Disordered" evidence="4">
    <location>
        <begin position="1"/>
        <end position="22"/>
    </location>
</feature>
<sequence>RLDIPKKKKKSQDSDSKDETEPVNKNTTFNFDLCGSAKLRKTISAHTDTVRSIDYSTFDDCDFLCSGSSDKTICVWDMGTSKQLSNINEYSHVIFCVKFSPYHYYYHNRSIICSASYDKTIRFVDFKSNKECKYLTDTLELGRYLCSGSNDESIRLWDVGTSTLLHVFNGHEDGILCVDFSPLQTNGNHKSAAVIGGNGYSICSGSWDGNIRLWDIETAKELSVFKGHEGGINTIKYLPYATGINGGGGSMLCSGSGDKTVRLWDIRSENTTQVFIGHTESVTCVDNSPFVNATIDQFGIGNANIMCSGSWDNTIRFWDIRITKQLHEIKGNDNDDGISCLKFSPFHKKREDTFLLCYGARRGSIRLWE</sequence>
<protein>
    <submittedName>
        <fullName evidence="5">WD-40 repeat protein</fullName>
    </submittedName>
</protein>
<keyword evidence="1 3" id="KW-0853">WD repeat</keyword>
<feature type="repeat" description="WD" evidence="3">
    <location>
        <begin position="43"/>
        <end position="86"/>
    </location>
</feature>
<keyword evidence="6" id="KW-1185">Reference proteome</keyword>
<dbReference type="PROSITE" id="PS50294">
    <property type="entry name" value="WD_REPEATS_REGION"/>
    <property type="match status" value="2"/>
</dbReference>
<feature type="non-terminal residue" evidence="5">
    <location>
        <position position="1"/>
    </location>
</feature>
<dbReference type="InterPro" id="IPR036322">
    <property type="entry name" value="WD40_repeat_dom_sf"/>
</dbReference>
<dbReference type="Gene3D" id="2.130.10.10">
    <property type="entry name" value="YVTN repeat-like/Quinoprotein amine dehydrogenase"/>
    <property type="match status" value="3"/>
</dbReference>
<dbReference type="Pfam" id="PF00400">
    <property type="entry name" value="WD40"/>
    <property type="match status" value="7"/>
</dbReference>
<gene>
    <name evidence="5" type="ORF">RFI_33002</name>
</gene>
<evidence type="ECO:0000256" key="4">
    <source>
        <dbReference type="SAM" id="MobiDB-lite"/>
    </source>
</evidence>
<evidence type="ECO:0000256" key="1">
    <source>
        <dbReference type="ARBA" id="ARBA00022574"/>
    </source>
</evidence>
<feature type="repeat" description="WD" evidence="3">
    <location>
        <begin position="302"/>
        <end position="328"/>
    </location>
</feature>
<dbReference type="PANTHER" id="PTHR44156">
    <property type="entry name" value="SUPERNUMERARY LIMBS, ISOFORM B-RELATED"/>
    <property type="match status" value="1"/>
</dbReference>
<evidence type="ECO:0000313" key="6">
    <source>
        <dbReference type="Proteomes" id="UP000023152"/>
    </source>
</evidence>
<dbReference type="InterPro" id="IPR053299">
    <property type="entry name" value="ASTRA_WD_repeat"/>
</dbReference>
<dbReference type="PRINTS" id="PR00320">
    <property type="entry name" value="GPROTEINBRPT"/>
</dbReference>
<dbReference type="EMBL" id="ASPP01029414">
    <property type="protein sequence ID" value="ETO04395.1"/>
    <property type="molecule type" value="Genomic_DNA"/>
</dbReference>